<evidence type="ECO:0000313" key="3">
    <source>
        <dbReference type="EMBL" id="UUC46374.1"/>
    </source>
</evidence>
<feature type="signal peptide" evidence="2">
    <location>
        <begin position="1"/>
        <end position="22"/>
    </location>
</feature>
<keyword evidence="1" id="KW-0472">Membrane</keyword>
<keyword evidence="1" id="KW-0812">Transmembrane</keyword>
<keyword evidence="2" id="KW-0732">Signal</keyword>
<keyword evidence="4" id="KW-1185">Reference proteome</keyword>
<dbReference type="Proteomes" id="UP001059844">
    <property type="component" value="Chromosome"/>
</dbReference>
<keyword evidence="1" id="KW-1133">Transmembrane helix</keyword>
<name>A0ABY5IU93_9FLAO</name>
<reference evidence="3" key="1">
    <citation type="submission" date="2022-07" db="EMBL/GenBank/DDBJ databases">
        <title>Isolation, identification, and degradation of a PFOSA degrading strain from sewage treatment plant.</title>
        <authorList>
            <person name="Zhang L."/>
            <person name="Huo Y."/>
        </authorList>
    </citation>
    <scope>NUCLEOTIDE SEQUENCE</scope>
    <source>
        <strain evidence="3">C1</strain>
    </source>
</reference>
<feature type="chain" id="PRO_5047233574" description="Protein BatD" evidence="2">
    <location>
        <begin position="23"/>
        <end position="540"/>
    </location>
</feature>
<dbReference type="EMBL" id="CP101751">
    <property type="protein sequence ID" value="UUC46374.1"/>
    <property type="molecule type" value="Genomic_DNA"/>
</dbReference>
<evidence type="ECO:0000256" key="2">
    <source>
        <dbReference type="SAM" id="SignalP"/>
    </source>
</evidence>
<feature type="transmembrane region" description="Helical" evidence="1">
    <location>
        <begin position="149"/>
        <end position="170"/>
    </location>
</feature>
<accession>A0ABY5IU93</accession>
<evidence type="ECO:0008006" key="5">
    <source>
        <dbReference type="Google" id="ProtNLM"/>
    </source>
</evidence>
<protein>
    <recommendedName>
        <fullName evidence="5">Protein BatD</fullName>
    </recommendedName>
</protein>
<gene>
    <name evidence="3" type="ORF">NOX80_04020</name>
</gene>
<evidence type="ECO:0000313" key="4">
    <source>
        <dbReference type="Proteomes" id="UP001059844"/>
    </source>
</evidence>
<organism evidence="3 4">
    <name type="scientific">Flavobacterium cerinum</name>
    <dbReference type="NCBI Taxonomy" id="2502784"/>
    <lineage>
        <taxon>Bacteria</taxon>
        <taxon>Pseudomonadati</taxon>
        <taxon>Bacteroidota</taxon>
        <taxon>Flavobacteriia</taxon>
        <taxon>Flavobacteriales</taxon>
        <taxon>Flavobacteriaceae</taxon>
        <taxon>Flavobacterium</taxon>
    </lineage>
</organism>
<evidence type="ECO:0000256" key="1">
    <source>
        <dbReference type="SAM" id="Phobius"/>
    </source>
</evidence>
<sequence>MIKNKFYILLFLLLGTVGFAQQKPVQATIDSTKIKIGSQFNLTLKTTVDSTTRVHFPESKTFGYLEVLESYPVDTIKKENRYELIKKYGLTQFDSGKYTVPQLPVIIGNKQFLTDSMAIQVMGVTVDTTKQQMYDIKSIVTVKKPISNIWKYSLILALIIGAGFLVNWLLKRYQNKDKKVEEIYSTPIEKATNLLQNLEKKELWQNGDVKSYYSEMTDITRTYIEETIQVPAMESTTAELLTALREAVVKKKMGIKKETFESFEKILKNADLVKFAKSKPLDFEIADDRKNIENVIFTIEKSIPKEVEEAIVEERQRKERLLRNQKVRRILISTATSIVLFIAAFTYFLSTDGLDFIKDKLIGHSTKDLLKGEWVKSEYGEPSVIIETPKVLKRFSDERVQTNLPANIKSTQKFLYGSLIDNFSIAVNTTTFKDSLRADNDAILNENITRFEKTVGAKGIIVKTDDFEIKDGFTGKRGYGSMTIFNPAKNEDERMEYQIIIFSQKFGIQEIALVYREGDENAKQIADRIVNSIELRKVNE</sequence>
<proteinExistence type="predicted"/>
<feature type="transmembrane region" description="Helical" evidence="1">
    <location>
        <begin position="330"/>
        <end position="349"/>
    </location>
</feature>